<name>A0A1V6S9F9_9EURO</name>
<dbReference type="Pfam" id="PF20684">
    <property type="entry name" value="Fung_rhodopsin"/>
    <property type="match status" value="1"/>
</dbReference>
<feature type="transmembrane region" description="Helical" evidence="7">
    <location>
        <begin position="334"/>
        <end position="358"/>
    </location>
</feature>
<evidence type="ECO:0000313" key="10">
    <source>
        <dbReference type="EMBL" id="OQE10682.1"/>
    </source>
</evidence>
<sequence>MAALSKLRLRQLGRNGPFFPRLGLGLMSASGIYNAPLSEADHLAFLDEAYNRGETFWDTAEKYGASEEVLGKLFAANPDKREHIFLSSKFGIILAPGQSPPFKVDSTPEYCREAIEASLHRLNLPYVDIYYIHRLDKVTPIERTMQAMVELKNGHYEVGSKILASMSDANYWRVALVAVSVVGAVVATIFFILRLYSRLLTVRKLDIGDYLMFLGLIFCHGVTICTIIAAFNGVGQDIWSLKRKTRGRVTLLFWLTQLFWPLAQTFVKLSLIVLLHQLLGTIRKLHIATIALTILTVAWCMAAILVNIFQCWPPQYFWLQVSVKGTCISGQTTFFISMGAISLMEDVLLLLLPVSTVWKMRLAVQKKFQLTALFSVGSLQWLQRGSLDAP</sequence>
<comment type="caution">
    <text evidence="10">The sequence shown here is derived from an EMBL/GenBank/DDBJ whole genome shotgun (WGS) entry which is preliminary data.</text>
</comment>
<dbReference type="Proteomes" id="UP000191342">
    <property type="component" value="Unassembled WGS sequence"/>
</dbReference>
<evidence type="ECO:0000256" key="4">
    <source>
        <dbReference type="ARBA" id="ARBA00023002"/>
    </source>
</evidence>
<comment type="subcellular location">
    <subcellularLocation>
        <location evidence="1">Membrane</location>
        <topology evidence="1">Multi-pass membrane protein</topology>
    </subcellularLocation>
</comment>
<dbReference type="EMBL" id="MLQL01000082">
    <property type="protein sequence ID" value="OQE10682.1"/>
    <property type="molecule type" value="Genomic_DNA"/>
</dbReference>
<dbReference type="OrthoDB" id="10017208at2759"/>
<evidence type="ECO:0000256" key="1">
    <source>
        <dbReference type="ARBA" id="ARBA00004141"/>
    </source>
</evidence>
<evidence type="ECO:0000256" key="6">
    <source>
        <dbReference type="ARBA" id="ARBA00038359"/>
    </source>
</evidence>
<dbReference type="PANTHER" id="PTHR33048">
    <property type="entry name" value="PTH11-LIKE INTEGRAL MEMBRANE PROTEIN (AFU_ORTHOLOGUE AFUA_5G11245)"/>
    <property type="match status" value="1"/>
</dbReference>
<dbReference type="Gene3D" id="3.20.20.100">
    <property type="entry name" value="NADP-dependent oxidoreductase domain"/>
    <property type="match status" value="1"/>
</dbReference>
<accession>A0A1V6S9F9</accession>
<dbReference type="GO" id="GO:0016491">
    <property type="term" value="F:oxidoreductase activity"/>
    <property type="evidence" value="ECO:0007669"/>
    <property type="project" value="UniProtKB-KW"/>
</dbReference>
<evidence type="ECO:0000256" key="2">
    <source>
        <dbReference type="ARBA" id="ARBA00022692"/>
    </source>
</evidence>
<dbReference type="InterPro" id="IPR049326">
    <property type="entry name" value="Rhodopsin_dom_fungi"/>
</dbReference>
<evidence type="ECO:0000256" key="3">
    <source>
        <dbReference type="ARBA" id="ARBA00022989"/>
    </source>
</evidence>
<organism evidence="10 11">
    <name type="scientific">Penicillium flavigenum</name>
    <dbReference type="NCBI Taxonomy" id="254877"/>
    <lineage>
        <taxon>Eukaryota</taxon>
        <taxon>Fungi</taxon>
        <taxon>Dikarya</taxon>
        <taxon>Ascomycota</taxon>
        <taxon>Pezizomycotina</taxon>
        <taxon>Eurotiomycetes</taxon>
        <taxon>Eurotiomycetidae</taxon>
        <taxon>Eurotiales</taxon>
        <taxon>Aspergillaceae</taxon>
        <taxon>Penicillium</taxon>
    </lineage>
</organism>
<keyword evidence="5 7" id="KW-0472">Membrane</keyword>
<dbReference type="GO" id="GO:0016020">
    <property type="term" value="C:membrane"/>
    <property type="evidence" value="ECO:0007669"/>
    <property type="project" value="UniProtKB-SubCell"/>
</dbReference>
<evidence type="ECO:0000256" key="7">
    <source>
        <dbReference type="SAM" id="Phobius"/>
    </source>
</evidence>
<dbReference type="SUPFAM" id="SSF51430">
    <property type="entry name" value="NAD(P)-linked oxidoreductase"/>
    <property type="match status" value="1"/>
</dbReference>
<feature type="transmembrane region" description="Helical" evidence="7">
    <location>
        <begin position="171"/>
        <end position="196"/>
    </location>
</feature>
<feature type="transmembrane region" description="Helical" evidence="7">
    <location>
        <begin position="251"/>
        <end position="275"/>
    </location>
</feature>
<feature type="domain" description="Rhodopsin" evidence="9">
    <location>
        <begin position="193"/>
        <end position="379"/>
    </location>
</feature>
<keyword evidence="11" id="KW-1185">Reference proteome</keyword>
<protein>
    <submittedName>
        <fullName evidence="10">Uncharacterized protein</fullName>
    </submittedName>
</protein>
<keyword evidence="3 7" id="KW-1133">Transmembrane helix</keyword>
<feature type="transmembrane region" description="Helical" evidence="7">
    <location>
        <begin position="287"/>
        <end position="309"/>
    </location>
</feature>
<dbReference type="Pfam" id="PF00248">
    <property type="entry name" value="Aldo_ket_red"/>
    <property type="match status" value="1"/>
</dbReference>
<dbReference type="InterPro" id="IPR052337">
    <property type="entry name" value="SAT4-like"/>
</dbReference>
<reference evidence="11" key="1">
    <citation type="journal article" date="2017" name="Nat. Microbiol.">
        <title>Global analysis of biosynthetic gene clusters reveals vast potential of secondary metabolite production in Penicillium species.</title>
        <authorList>
            <person name="Nielsen J.C."/>
            <person name="Grijseels S."/>
            <person name="Prigent S."/>
            <person name="Ji B."/>
            <person name="Dainat J."/>
            <person name="Nielsen K.F."/>
            <person name="Frisvad J.C."/>
            <person name="Workman M."/>
            <person name="Nielsen J."/>
        </authorList>
    </citation>
    <scope>NUCLEOTIDE SEQUENCE [LARGE SCALE GENOMIC DNA]</scope>
    <source>
        <strain evidence="11">IBT 14082</strain>
    </source>
</reference>
<dbReference type="STRING" id="254877.A0A1V6S9F9"/>
<evidence type="ECO:0000313" key="11">
    <source>
        <dbReference type="Proteomes" id="UP000191342"/>
    </source>
</evidence>
<comment type="similarity">
    <text evidence="6">Belongs to the SAT4 family.</text>
</comment>
<evidence type="ECO:0000259" key="9">
    <source>
        <dbReference type="Pfam" id="PF20684"/>
    </source>
</evidence>
<evidence type="ECO:0000259" key="8">
    <source>
        <dbReference type="Pfam" id="PF00248"/>
    </source>
</evidence>
<keyword evidence="4" id="KW-0560">Oxidoreductase</keyword>
<evidence type="ECO:0000256" key="5">
    <source>
        <dbReference type="ARBA" id="ARBA00023136"/>
    </source>
</evidence>
<dbReference type="InterPro" id="IPR023210">
    <property type="entry name" value="NADP_OxRdtase_dom"/>
</dbReference>
<feature type="domain" description="NADP-dependent oxidoreductase" evidence="8">
    <location>
        <begin position="21"/>
        <end position="153"/>
    </location>
</feature>
<gene>
    <name evidence="10" type="ORF">PENFLA_c082G03726</name>
</gene>
<dbReference type="PANTHER" id="PTHR33048:SF47">
    <property type="entry name" value="INTEGRAL MEMBRANE PROTEIN-RELATED"/>
    <property type="match status" value="1"/>
</dbReference>
<dbReference type="AlphaFoldDB" id="A0A1V6S9F9"/>
<proteinExistence type="inferred from homology"/>
<keyword evidence="2 7" id="KW-0812">Transmembrane</keyword>
<dbReference type="InterPro" id="IPR036812">
    <property type="entry name" value="NAD(P)_OxRdtase_dom_sf"/>
</dbReference>
<feature type="transmembrane region" description="Helical" evidence="7">
    <location>
        <begin position="208"/>
        <end position="231"/>
    </location>
</feature>